<dbReference type="CTD" id="286262"/>
<keyword evidence="4" id="KW-0009">Actin-binding</keyword>
<feature type="compositionally biased region" description="Low complexity" evidence="5">
    <location>
        <begin position="921"/>
        <end position="930"/>
    </location>
</feature>
<keyword evidence="3" id="KW-0597">Phosphoprotein</keyword>
<gene>
    <name evidence="8" type="primary">tprn</name>
</gene>
<feature type="compositionally biased region" description="Pro residues" evidence="5">
    <location>
        <begin position="388"/>
        <end position="400"/>
    </location>
</feature>
<feature type="region of interest" description="Disordered" evidence="5">
    <location>
        <begin position="893"/>
        <end position="936"/>
    </location>
</feature>
<feature type="compositionally biased region" description="Basic and acidic residues" evidence="5">
    <location>
        <begin position="519"/>
        <end position="540"/>
    </location>
</feature>
<keyword evidence="2" id="KW-0963">Cytoplasm</keyword>
<feature type="compositionally biased region" description="Low complexity" evidence="5">
    <location>
        <begin position="594"/>
        <end position="607"/>
    </location>
</feature>
<feature type="compositionally biased region" description="Basic and acidic residues" evidence="5">
    <location>
        <begin position="609"/>
        <end position="628"/>
    </location>
</feature>
<dbReference type="InterPro" id="IPR025907">
    <property type="entry name" value="Phostensin/Taperin_PP1-bd_dom"/>
</dbReference>
<feature type="compositionally biased region" description="Basic and acidic residues" evidence="5">
    <location>
        <begin position="197"/>
        <end position="206"/>
    </location>
</feature>
<feature type="compositionally biased region" description="Low complexity" evidence="5">
    <location>
        <begin position="564"/>
        <end position="583"/>
    </location>
</feature>
<evidence type="ECO:0000256" key="5">
    <source>
        <dbReference type="SAM" id="MobiDB-lite"/>
    </source>
</evidence>
<dbReference type="GO" id="GO:0003779">
    <property type="term" value="F:actin binding"/>
    <property type="evidence" value="ECO:0007669"/>
    <property type="project" value="UniProtKB-KW"/>
</dbReference>
<evidence type="ECO:0000259" key="6">
    <source>
        <dbReference type="Pfam" id="PF13914"/>
    </source>
</evidence>
<dbReference type="Pfam" id="PF13916">
    <property type="entry name" value="Phostensin_N"/>
    <property type="match status" value="2"/>
</dbReference>
<feature type="compositionally biased region" description="Pro residues" evidence="5">
    <location>
        <begin position="680"/>
        <end position="695"/>
    </location>
</feature>
<feature type="domain" description="Phostensin/Taperin N-terminal" evidence="7">
    <location>
        <begin position="186"/>
        <end position="253"/>
    </location>
</feature>
<feature type="compositionally biased region" description="Low complexity" evidence="5">
    <location>
        <begin position="741"/>
        <end position="758"/>
    </location>
</feature>
<dbReference type="GO" id="GO:0005737">
    <property type="term" value="C:cytoplasm"/>
    <property type="evidence" value="ECO:0007669"/>
    <property type="project" value="UniProtKB-SubCell"/>
</dbReference>
<dbReference type="PANTHER" id="PTHR21685:SF1">
    <property type="entry name" value="TAPERIN"/>
    <property type="match status" value="1"/>
</dbReference>
<feature type="compositionally biased region" description="Polar residues" evidence="5">
    <location>
        <begin position="172"/>
        <end position="184"/>
    </location>
</feature>
<evidence type="ECO:0000256" key="2">
    <source>
        <dbReference type="ARBA" id="ARBA00022490"/>
    </source>
</evidence>
<feature type="compositionally biased region" description="Polar residues" evidence="5">
    <location>
        <begin position="863"/>
        <end position="877"/>
    </location>
</feature>
<dbReference type="InterPro" id="IPR025903">
    <property type="entry name" value="Phostensin/Taperin_N_dom"/>
</dbReference>
<comment type="subcellular location">
    <subcellularLocation>
        <location evidence="1">Cytoplasm</location>
    </subcellularLocation>
</comment>
<feature type="compositionally biased region" description="Low complexity" evidence="5">
    <location>
        <begin position="668"/>
        <end position="679"/>
    </location>
</feature>
<name>A0A8C4I797_DICLA</name>
<feature type="compositionally biased region" description="Low complexity" evidence="5">
    <location>
        <begin position="901"/>
        <end position="914"/>
    </location>
</feature>
<feature type="compositionally biased region" description="Basic and acidic residues" evidence="5">
    <location>
        <begin position="453"/>
        <end position="482"/>
    </location>
</feature>
<evidence type="ECO:0008006" key="10">
    <source>
        <dbReference type="Google" id="ProtNLM"/>
    </source>
</evidence>
<accession>A0A8C4I797</accession>
<organism evidence="8 9">
    <name type="scientific">Dicentrarchus labrax</name>
    <name type="common">European seabass</name>
    <name type="synonym">Morone labrax</name>
    <dbReference type="NCBI Taxonomy" id="13489"/>
    <lineage>
        <taxon>Eukaryota</taxon>
        <taxon>Metazoa</taxon>
        <taxon>Chordata</taxon>
        <taxon>Craniata</taxon>
        <taxon>Vertebrata</taxon>
        <taxon>Euteleostomi</taxon>
        <taxon>Actinopterygii</taxon>
        <taxon>Neopterygii</taxon>
        <taxon>Teleostei</taxon>
        <taxon>Neoteleostei</taxon>
        <taxon>Acanthomorphata</taxon>
        <taxon>Eupercaria</taxon>
        <taxon>Moronidae</taxon>
        <taxon>Dicentrarchus</taxon>
    </lineage>
</organism>
<protein>
    <recommendedName>
        <fullName evidence="10">Taperin</fullName>
    </recommendedName>
</protein>
<reference evidence="8" key="1">
    <citation type="submission" date="2025-08" db="UniProtKB">
        <authorList>
            <consortium name="Ensembl"/>
        </authorList>
    </citation>
    <scope>IDENTIFICATION</scope>
</reference>
<feature type="compositionally biased region" description="Polar residues" evidence="5">
    <location>
        <begin position="153"/>
        <end position="165"/>
    </location>
</feature>
<proteinExistence type="predicted"/>
<dbReference type="OrthoDB" id="9945184at2759"/>
<evidence type="ECO:0000256" key="3">
    <source>
        <dbReference type="ARBA" id="ARBA00022553"/>
    </source>
</evidence>
<sequence>MGLPKPLVVLRRGGVAFTGCVERQSQREKAEGEEREKRDGGDVCECAVIGAAGTVGAGYRFYSRTGPRQNRLGACLSPLFIPSEQPSLMSGGGEVHVLRQEAGQESPRMPAWKREILERRKAKGGGSGGAGAAETSPGGAGPQRVNGELPGNVNGSSSGPKTDSGPSGGSGRNYTITPASQHFGNNKEPRPTAAERTVSREDDRQESLVLQESLGPLEENPFIKLEKERRRRQDRENTARPVQHILELYGSVPGIRTIRADNIIIIESDPDYFPEAGGLKPGSKWQQNGVNSYSSLNDLLDRRGSAVTEIRAKEVVIYDTTLSKSEENLSTLGRPDHEVSYETGEGQGRVSRMLQKFDSNYGKLQKKSHSTENLLDLDCSASSRPRLWPKPQPDLVPKPRPGLSVSSPGSSQPSSPVFQGPWSSKPKPQPAVSELGSPQRSAEPPQSVSSFRQRFEDSGGRGSPRDEPEKGQTKPTREKDWEGAEVPPKSKVPCSPETLRARAESPSSPISSKVSRSSPDFEIRPSPKPDLTRIPDEDTQARALANLRLQSRNSFTVIPKRRPPASSATGSPTPSSPVRSSPSHRVAEVPTQGVPTSHTPVPTVTPSKRSKETVQEEKEVERQARPSKPEPSPPVATSPTPPPPSEPPSPSRAPSSPPALSSPPSSPAVPSSPSFSPVPSDSPVPSTPSPAPQQPPVEHLPVTNIDDIEVEPPQRVPAPSPMVQRRKGNTFTVVPKRKPEAQPSSPEPQQEASSEAPPGSTPPQAPYAQLGSLLKKRYPAVEEIEVIGGYLSLAKSCLSKTGSTGKKLKISFNESSLRSTYEYPSESSAWDSGEEDEEEKRDEKVADEQPSMVGRIHIPRPSFTGSPTHTTNSNDLSSYVPKHSVDFSAWQEHKHEDSVYQENTTSQQTQTTEEVMLTPADSSSLSDYSSEPALYF</sequence>
<feature type="compositionally biased region" description="Low complexity" evidence="5">
    <location>
        <begin position="404"/>
        <end position="421"/>
    </location>
</feature>
<dbReference type="RefSeq" id="XP_051268543.1">
    <property type="nucleotide sequence ID" value="XM_051412583.1"/>
</dbReference>
<dbReference type="Proteomes" id="UP000694389">
    <property type="component" value="Unassembled WGS sequence"/>
</dbReference>
<feature type="domain" description="Phostensin/Taperin N-terminal" evidence="7">
    <location>
        <begin position="108"/>
        <end position="142"/>
    </location>
</feature>
<feature type="region of interest" description="Disordered" evidence="5">
    <location>
        <begin position="121"/>
        <end position="215"/>
    </location>
</feature>
<feature type="compositionally biased region" description="Low complexity" evidence="5">
    <location>
        <begin position="505"/>
        <end position="518"/>
    </location>
</feature>
<dbReference type="GO" id="GO:0019902">
    <property type="term" value="F:phosphatase binding"/>
    <property type="evidence" value="ECO:0007669"/>
    <property type="project" value="InterPro"/>
</dbReference>
<evidence type="ECO:0000256" key="4">
    <source>
        <dbReference type="ARBA" id="ARBA00023203"/>
    </source>
</evidence>
<evidence type="ECO:0000256" key="1">
    <source>
        <dbReference type="ARBA" id="ARBA00004496"/>
    </source>
</evidence>
<dbReference type="PANTHER" id="PTHR21685">
    <property type="entry name" value="TON-B BOX DOMAIN"/>
    <property type="match status" value="1"/>
</dbReference>
<keyword evidence="9" id="KW-1185">Reference proteome</keyword>
<evidence type="ECO:0000313" key="8">
    <source>
        <dbReference type="Ensembl" id="ENSDLAP00005052452.2"/>
    </source>
</evidence>
<feature type="region of interest" description="Disordered" evidence="5">
    <location>
        <begin position="328"/>
        <end position="348"/>
    </location>
</feature>
<feature type="domain" description="Phostensin/Taperin PP1-binding" evidence="6">
    <location>
        <begin position="699"/>
        <end position="828"/>
    </location>
</feature>
<feature type="region of interest" description="Disordered" evidence="5">
    <location>
        <begin position="799"/>
        <end position="878"/>
    </location>
</feature>
<reference evidence="8" key="2">
    <citation type="submission" date="2025-09" db="UniProtKB">
        <authorList>
            <consortium name="Ensembl"/>
        </authorList>
    </citation>
    <scope>IDENTIFICATION</scope>
</reference>
<dbReference type="Pfam" id="PF13914">
    <property type="entry name" value="Phostensin"/>
    <property type="match status" value="1"/>
</dbReference>
<dbReference type="GeneID" id="127370489"/>
<dbReference type="InterPro" id="IPR026671">
    <property type="entry name" value="PPP1R18/Tprn"/>
</dbReference>
<dbReference type="Ensembl" id="ENSDLAT00005055821.2">
    <property type="protein sequence ID" value="ENSDLAP00005052452.2"/>
    <property type="gene ID" value="ENSDLAG00005022679.2"/>
</dbReference>
<evidence type="ECO:0000259" key="7">
    <source>
        <dbReference type="Pfam" id="PF13916"/>
    </source>
</evidence>
<feature type="compositionally biased region" description="Pro residues" evidence="5">
    <location>
        <begin position="629"/>
        <end position="667"/>
    </location>
</feature>
<dbReference type="GeneTree" id="ENSGT00530000064035"/>
<dbReference type="OMA" id="SKWQQNG"/>
<evidence type="ECO:0000313" key="9">
    <source>
        <dbReference type="Proteomes" id="UP000694389"/>
    </source>
</evidence>
<feature type="region of interest" description="Disordered" evidence="5">
    <location>
        <begin position="382"/>
        <end position="768"/>
    </location>
</feature>
<feature type="compositionally biased region" description="Polar residues" evidence="5">
    <location>
        <begin position="436"/>
        <end position="452"/>
    </location>
</feature>
<dbReference type="AlphaFoldDB" id="A0A8C4I797"/>